<keyword evidence="1" id="KW-0472">Membrane</keyword>
<evidence type="ECO:0000313" key="2">
    <source>
        <dbReference type="EMBL" id="PQD94332.1"/>
    </source>
</evidence>
<evidence type="ECO:0008006" key="4">
    <source>
        <dbReference type="Google" id="ProtNLM"/>
    </source>
</evidence>
<name>A0A2S7MWY3_9BACI</name>
<keyword evidence="3" id="KW-1185">Reference proteome</keyword>
<dbReference type="Proteomes" id="UP000239663">
    <property type="component" value="Unassembled WGS sequence"/>
</dbReference>
<dbReference type="AlphaFoldDB" id="A0A2S7MWY3"/>
<protein>
    <recommendedName>
        <fullName evidence="4">DUF1146 domain-containing protein</fullName>
    </recommendedName>
</protein>
<reference evidence="2 3" key="1">
    <citation type="submission" date="2017-12" db="EMBL/GenBank/DDBJ databases">
        <title>Taxonomic description and draft genome of Pradoshia cofamensis Gen. nov., sp. nov., a thermotolerant bacillale isolated from anterior gut of earthworm Eisenia fetida.</title>
        <authorList>
            <person name="Saha T."/>
            <person name="Chakraborty R."/>
        </authorList>
    </citation>
    <scope>NUCLEOTIDE SEQUENCE [LARGE SCALE GENOMIC DNA]</scope>
    <source>
        <strain evidence="2 3">EAG3</strain>
    </source>
</reference>
<organism evidence="2 3">
    <name type="scientific">Pradoshia eiseniae</name>
    <dbReference type="NCBI Taxonomy" id="2064768"/>
    <lineage>
        <taxon>Bacteria</taxon>
        <taxon>Bacillati</taxon>
        <taxon>Bacillota</taxon>
        <taxon>Bacilli</taxon>
        <taxon>Bacillales</taxon>
        <taxon>Bacillaceae</taxon>
        <taxon>Pradoshia</taxon>
    </lineage>
</organism>
<sequence>MNTGLAAVFIVLSTLWIVSHYVNKIPLDHYASNPIKLYLIRAGIGIVPAFLLSGLLYYLLTIWIH</sequence>
<proteinExistence type="predicted"/>
<comment type="caution">
    <text evidence="2">The sequence shown here is derived from an EMBL/GenBank/DDBJ whole genome shotgun (WGS) entry which is preliminary data.</text>
</comment>
<gene>
    <name evidence="2" type="ORF">CYL18_14970</name>
</gene>
<dbReference type="EMBL" id="PKOZ01000011">
    <property type="protein sequence ID" value="PQD94332.1"/>
    <property type="molecule type" value="Genomic_DNA"/>
</dbReference>
<feature type="transmembrane region" description="Helical" evidence="1">
    <location>
        <begin position="40"/>
        <end position="60"/>
    </location>
</feature>
<keyword evidence="1" id="KW-1133">Transmembrane helix</keyword>
<keyword evidence="1" id="KW-0812">Transmembrane</keyword>
<dbReference type="RefSeq" id="WP_104850333.1">
    <property type="nucleotide sequence ID" value="NZ_PKOZ01000011.1"/>
</dbReference>
<evidence type="ECO:0000313" key="3">
    <source>
        <dbReference type="Proteomes" id="UP000239663"/>
    </source>
</evidence>
<evidence type="ECO:0000256" key="1">
    <source>
        <dbReference type="SAM" id="Phobius"/>
    </source>
</evidence>
<accession>A0A2S7MWY3</accession>